<organism evidence="3">
    <name type="scientific">freshwater metagenome</name>
    <dbReference type="NCBI Taxonomy" id="449393"/>
    <lineage>
        <taxon>unclassified sequences</taxon>
        <taxon>metagenomes</taxon>
        <taxon>ecological metagenomes</taxon>
    </lineage>
</organism>
<accession>A0A6J7IAT9</accession>
<evidence type="ECO:0000313" key="3">
    <source>
        <dbReference type="EMBL" id="CAB4927939.1"/>
    </source>
</evidence>
<reference evidence="3" key="1">
    <citation type="submission" date="2020-05" db="EMBL/GenBank/DDBJ databases">
        <authorList>
            <person name="Chiriac C."/>
            <person name="Salcher M."/>
            <person name="Ghai R."/>
            <person name="Kavagutti S V."/>
        </authorList>
    </citation>
    <scope>NUCLEOTIDE SEQUENCE</scope>
</reference>
<evidence type="ECO:0000256" key="1">
    <source>
        <dbReference type="SAM" id="MobiDB-lite"/>
    </source>
</evidence>
<proteinExistence type="predicted"/>
<dbReference type="EMBL" id="CAFBMS010000115">
    <property type="protein sequence ID" value="CAB4927939.1"/>
    <property type="molecule type" value="Genomic_DNA"/>
</dbReference>
<dbReference type="Pfam" id="PF09361">
    <property type="entry name" value="Phasin_2"/>
    <property type="match status" value="1"/>
</dbReference>
<evidence type="ECO:0000259" key="2">
    <source>
        <dbReference type="Pfam" id="PF09361"/>
    </source>
</evidence>
<feature type="region of interest" description="Disordered" evidence="1">
    <location>
        <begin position="163"/>
        <end position="182"/>
    </location>
</feature>
<protein>
    <submittedName>
        <fullName evidence="3">Unannotated protein</fullName>
    </submittedName>
</protein>
<feature type="domain" description="Phasin" evidence="2">
    <location>
        <begin position="3"/>
        <end position="100"/>
    </location>
</feature>
<dbReference type="InterPro" id="IPR018968">
    <property type="entry name" value="Phasin"/>
</dbReference>
<gene>
    <name evidence="3" type="ORF">UFOPK3614_01220</name>
</gene>
<sequence length="182" mass="19324">MQEQFKPHIEATNKAAFDFANLAFSQVERLTAMSVEQAKISAELAYEQAQALLEVKDPSAAIELFKSQLETSAKSLAGFATTAVELSEEIQAETSAFTEGHFEQAHANANKAINDLLKNAPQGSEALVTAAKAAIDAANKAIAEAQTIAKKTTEMAKQGVAELKKHAPSAAPKASARRKARA</sequence>
<dbReference type="AlphaFoldDB" id="A0A6J7IAT9"/>
<name>A0A6J7IAT9_9ZZZZ</name>